<proteinExistence type="predicted"/>
<dbReference type="InterPro" id="IPR001034">
    <property type="entry name" value="DeoR_HTH"/>
</dbReference>
<dbReference type="InterPro" id="IPR036390">
    <property type="entry name" value="WH_DNA-bd_sf"/>
</dbReference>
<accession>A0A1W1V8W0</accession>
<dbReference type="GO" id="GO:0003700">
    <property type="term" value="F:DNA-binding transcription factor activity"/>
    <property type="evidence" value="ECO:0007669"/>
    <property type="project" value="InterPro"/>
</dbReference>
<keyword evidence="2" id="KW-0238">DNA-binding</keyword>
<dbReference type="STRING" id="698762.SAMN00808754_0203"/>
<dbReference type="PANTHER" id="PTHR30363">
    <property type="entry name" value="HTH-TYPE TRANSCRIPTIONAL REGULATOR SRLR-RELATED"/>
    <property type="match status" value="1"/>
</dbReference>
<evidence type="ECO:0000256" key="3">
    <source>
        <dbReference type="ARBA" id="ARBA00023163"/>
    </source>
</evidence>
<dbReference type="Pfam" id="PF08220">
    <property type="entry name" value="HTH_DeoR"/>
    <property type="match status" value="1"/>
</dbReference>
<evidence type="ECO:0000256" key="2">
    <source>
        <dbReference type="ARBA" id="ARBA00023125"/>
    </source>
</evidence>
<dbReference type="Gene3D" id="3.40.50.1360">
    <property type="match status" value="1"/>
</dbReference>
<feature type="domain" description="HTH deoR-type" evidence="4">
    <location>
        <begin position="3"/>
        <end position="58"/>
    </location>
</feature>
<dbReference type="SMART" id="SM01134">
    <property type="entry name" value="DeoRC"/>
    <property type="match status" value="1"/>
</dbReference>
<keyword evidence="6" id="KW-1185">Reference proteome</keyword>
<dbReference type="Pfam" id="PF00455">
    <property type="entry name" value="DeoRC"/>
    <property type="match status" value="1"/>
</dbReference>
<dbReference type="SMART" id="SM00420">
    <property type="entry name" value="HTH_DEOR"/>
    <property type="match status" value="1"/>
</dbReference>
<keyword evidence="1" id="KW-0805">Transcription regulation</keyword>
<keyword evidence="3" id="KW-0804">Transcription</keyword>
<dbReference type="OrthoDB" id="9797223at2"/>
<dbReference type="Gene3D" id="1.10.10.10">
    <property type="entry name" value="Winged helix-like DNA-binding domain superfamily/Winged helix DNA-binding domain"/>
    <property type="match status" value="1"/>
</dbReference>
<dbReference type="PROSITE" id="PS51000">
    <property type="entry name" value="HTH_DEOR_2"/>
    <property type="match status" value="1"/>
</dbReference>
<dbReference type="PROSITE" id="PS00894">
    <property type="entry name" value="HTH_DEOR_1"/>
    <property type="match status" value="1"/>
</dbReference>
<sequence length="259" mass="27868">MLTLERRQKILQWILREGRAEVAELASAFGVSTMTIRRDLKALENEGLLARSRGGALSRNGLIGEIPYRSKVTSHLELKRGIAKVAAGLVENNSTVILDAGSTTLEVARCLKKSKENLTIVTNDLNIAIELADVPGFKVLTTGGEVQPGVYCLLGEEALAFLRSISVNIAFLGAGAVDLAGLYTPTLDKVHLKRAMVASAAKAVLVADHTKFGRKAFAKVCELKVVDLIITDNQLAPQIVAEMERQGINLILAEPDNTV</sequence>
<evidence type="ECO:0000313" key="5">
    <source>
        <dbReference type="EMBL" id="SMB89696.1"/>
    </source>
</evidence>
<protein>
    <submittedName>
        <fullName evidence="5">Transcriptional regulator, DeoR family</fullName>
    </submittedName>
</protein>
<evidence type="ECO:0000256" key="1">
    <source>
        <dbReference type="ARBA" id="ARBA00023015"/>
    </source>
</evidence>
<dbReference type="PANTHER" id="PTHR30363:SF46">
    <property type="entry name" value="LYSR FAMILY TRANSCRIPTIONAL REGULATOR"/>
    <property type="match status" value="1"/>
</dbReference>
<gene>
    <name evidence="5" type="ORF">SAMN00808754_0203</name>
</gene>
<dbReference type="RefSeq" id="WP_084663175.1">
    <property type="nucleotide sequence ID" value="NZ_LT838272.1"/>
</dbReference>
<dbReference type="SUPFAM" id="SSF100950">
    <property type="entry name" value="NagB/RpiA/CoA transferase-like"/>
    <property type="match status" value="1"/>
</dbReference>
<dbReference type="InterPro" id="IPR018356">
    <property type="entry name" value="Tscrpt_reg_HTH_DeoR_CS"/>
</dbReference>
<dbReference type="GO" id="GO:0003677">
    <property type="term" value="F:DNA binding"/>
    <property type="evidence" value="ECO:0007669"/>
    <property type="project" value="UniProtKB-KW"/>
</dbReference>
<dbReference type="InterPro" id="IPR036388">
    <property type="entry name" value="WH-like_DNA-bd_sf"/>
</dbReference>
<dbReference type="Proteomes" id="UP000192569">
    <property type="component" value="Chromosome I"/>
</dbReference>
<dbReference type="EMBL" id="LT838272">
    <property type="protein sequence ID" value="SMB89696.1"/>
    <property type="molecule type" value="Genomic_DNA"/>
</dbReference>
<dbReference type="InterPro" id="IPR050313">
    <property type="entry name" value="Carb_Metab_HTH_regulators"/>
</dbReference>
<dbReference type="SUPFAM" id="SSF46785">
    <property type="entry name" value="Winged helix' DNA-binding domain"/>
    <property type="match status" value="1"/>
</dbReference>
<dbReference type="InterPro" id="IPR037171">
    <property type="entry name" value="NagB/RpiA_transferase-like"/>
</dbReference>
<evidence type="ECO:0000259" key="4">
    <source>
        <dbReference type="PROSITE" id="PS51000"/>
    </source>
</evidence>
<organism evidence="5 6">
    <name type="scientific">Thermanaeromonas toyohensis ToBE</name>
    <dbReference type="NCBI Taxonomy" id="698762"/>
    <lineage>
        <taxon>Bacteria</taxon>
        <taxon>Bacillati</taxon>
        <taxon>Bacillota</taxon>
        <taxon>Clostridia</taxon>
        <taxon>Neomoorellales</taxon>
        <taxon>Neomoorellaceae</taxon>
        <taxon>Thermanaeromonas</taxon>
    </lineage>
</organism>
<reference evidence="5 6" key="1">
    <citation type="submission" date="2017-04" db="EMBL/GenBank/DDBJ databases">
        <authorList>
            <person name="Afonso C.L."/>
            <person name="Miller P.J."/>
            <person name="Scott M.A."/>
            <person name="Spackman E."/>
            <person name="Goraichik I."/>
            <person name="Dimitrov K.M."/>
            <person name="Suarez D.L."/>
            <person name="Swayne D.E."/>
        </authorList>
    </citation>
    <scope>NUCLEOTIDE SEQUENCE [LARGE SCALE GENOMIC DNA]</scope>
    <source>
        <strain evidence="5 6">ToBE</strain>
    </source>
</reference>
<dbReference type="InterPro" id="IPR014036">
    <property type="entry name" value="DeoR-like_C"/>
</dbReference>
<dbReference type="PRINTS" id="PR00037">
    <property type="entry name" value="HTHLACR"/>
</dbReference>
<name>A0A1W1V8W0_9FIRM</name>
<dbReference type="AlphaFoldDB" id="A0A1W1V8W0"/>
<evidence type="ECO:0000313" key="6">
    <source>
        <dbReference type="Proteomes" id="UP000192569"/>
    </source>
</evidence>